<evidence type="ECO:0000313" key="3">
    <source>
        <dbReference type="Proteomes" id="UP001279734"/>
    </source>
</evidence>
<proteinExistence type="predicted"/>
<evidence type="ECO:0000313" key="2">
    <source>
        <dbReference type="EMBL" id="GMH21148.1"/>
    </source>
</evidence>
<evidence type="ECO:0000256" key="1">
    <source>
        <dbReference type="SAM" id="Phobius"/>
    </source>
</evidence>
<keyword evidence="1" id="KW-0472">Membrane</keyword>
<keyword evidence="1" id="KW-0812">Transmembrane</keyword>
<reference evidence="2" key="1">
    <citation type="submission" date="2023-05" db="EMBL/GenBank/DDBJ databases">
        <title>Nepenthes gracilis genome sequencing.</title>
        <authorList>
            <person name="Fukushima K."/>
        </authorList>
    </citation>
    <scope>NUCLEOTIDE SEQUENCE</scope>
    <source>
        <strain evidence="2">SING2019-196</strain>
    </source>
</reference>
<dbReference type="AlphaFoldDB" id="A0AAD3XXH8"/>
<feature type="transmembrane region" description="Helical" evidence="1">
    <location>
        <begin position="100"/>
        <end position="121"/>
    </location>
</feature>
<keyword evidence="3" id="KW-1185">Reference proteome</keyword>
<dbReference type="Proteomes" id="UP001279734">
    <property type="component" value="Unassembled WGS sequence"/>
</dbReference>
<name>A0AAD3XXH8_NEPGR</name>
<keyword evidence="1" id="KW-1133">Transmembrane helix</keyword>
<organism evidence="2 3">
    <name type="scientific">Nepenthes gracilis</name>
    <name type="common">Slender pitcher plant</name>
    <dbReference type="NCBI Taxonomy" id="150966"/>
    <lineage>
        <taxon>Eukaryota</taxon>
        <taxon>Viridiplantae</taxon>
        <taxon>Streptophyta</taxon>
        <taxon>Embryophyta</taxon>
        <taxon>Tracheophyta</taxon>
        <taxon>Spermatophyta</taxon>
        <taxon>Magnoliopsida</taxon>
        <taxon>eudicotyledons</taxon>
        <taxon>Gunneridae</taxon>
        <taxon>Pentapetalae</taxon>
        <taxon>Caryophyllales</taxon>
        <taxon>Nepenthaceae</taxon>
        <taxon>Nepenthes</taxon>
    </lineage>
</organism>
<dbReference type="EMBL" id="BSYO01000022">
    <property type="protein sequence ID" value="GMH21148.1"/>
    <property type="molecule type" value="Genomic_DNA"/>
</dbReference>
<sequence length="122" mass="13181">MPGGDTTRIGCRTWLLFHTKAGVTQPELMAHVSLNRVVGLYARHRMCTILDGVAALTGCCGVAKLRLGCVQLSKMLEFKYGKCFVSADIGCKADSGRCSVLSAVLFLTLWSGVLGCFYSWAL</sequence>
<accession>A0AAD3XXH8</accession>
<protein>
    <submittedName>
        <fullName evidence="2">Uncharacterized protein</fullName>
    </submittedName>
</protein>
<comment type="caution">
    <text evidence="2">The sequence shown here is derived from an EMBL/GenBank/DDBJ whole genome shotgun (WGS) entry which is preliminary data.</text>
</comment>
<gene>
    <name evidence="2" type="ORF">Nepgr_022990</name>
</gene>